<protein>
    <submittedName>
        <fullName evidence="1">Uncharacterized protein</fullName>
    </submittedName>
</protein>
<comment type="caution">
    <text evidence="1">The sequence shown here is derived from an EMBL/GenBank/DDBJ whole genome shotgun (WGS) entry which is preliminary data.</text>
</comment>
<evidence type="ECO:0000313" key="2">
    <source>
        <dbReference type="Proteomes" id="UP000467840"/>
    </source>
</evidence>
<evidence type="ECO:0000313" key="1">
    <source>
        <dbReference type="EMBL" id="KAF2304126.1"/>
    </source>
</evidence>
<accession>A0A6A6LVR8</accession>
<name>A0A6A6LVR8_HEVBR</name>
<gene>
    <name evidence="1" type="ORF">GH714_027623</name>
</gene>
<dbReference type="AlphaFoldDB" id="A0A6A6LVR8"/>
<organism evidence="1 2">
    <name type="scientific">Hevea brasiliensis</name>
    <name type="common">Para rubber tree</name>
    <name type="synonym">Siphonia brasiliensis</name>
    <dbReference type="NCBI Taxonomy" id="3981"/>
    <lineage>
        <taxon>Eukaryota</taxon>
        <taxon>Viridiplantae</taxon>
        <taxon>Streptophyta</taxon>
        <taxon>Embryophyta</taxon>
        <taxon>Tracheophyta</taxon>
        <taxon>Spermatophyta</taxon>
        <taxon>Magnoliopsida</taxon>
        <taxon>eudicotyledons</taxon>
        <taxon>Gunneridae</taxon>
        <taxon>Pentapetalae</taxon>
        <taxon>rosids</taxon>
        <taxon>fabids</taxon>
        <taxon>Malpighiales</taxon>
        <taxon>Euphorbiaceae</taxon>
        <taxon>Crotonoideae</taxon>
        <taxon>Micrandreae</taxon>
        <taxon>Hevea</taxon>
    </lineage>
</organism>
<keyword evidence="2" id="KW-1185">Reference proteome</keyword>
<dbReference type="EMBL" id="JAAGAX010000009">
    <property type="protein sequence ID" value="KAF2304126.1"/>
    <property type="molecule type" value="Genomic_DNA"/>
</dbReference>
<proteinExistence type="predicted"/>
<sequence>MSDTLISLKGHVLKDEVLGSKLARCAHIEVCENSITSVTLLEASRACGTVEVLETHAIFIKMERHFEATGACPLGLSLRAPTLVVNVHVHGFISVAKTPPSQQLPGFQASRDGYTVFFC</sequence>
<dbReference type="Proteomes" id="UP000467840">
    <property type="component" value="Chromosome 16"/>
</dbReference>
<reference evidence="1 2" key="1">
    <citation type="journal article" date="2020" name="Mol. Plant">
        <title>The Chromosome-Based Rubber Tree Genome Provides New Insights into Spurge Genome Evolution and Rubber Biosynthesis.</title>
        <authorList>
            <person name="Liu J."/>
            <person name="Shi C."/>
            <person name="Shi C.C."/>
            <person name="Li W."/>
            <person name="Zhang Q.J."/>
            <person name="Zhang Y."/>
            <person name="Li K."/>
            <person name="Lu H.F."/>
            <person name="Shi C."/>
            <person name="Zhu S.T."/>
            <person name="Xiao Z.Y."/>
            <person name="Nan H."/>
            <person name="Yue Y."/>
            <person name="Zhu X.G."/>
            <person name="Wu Y."/>
            <person name="Hong X.N."/>
            <person name="Fan G.Y."/>
            <person name="Tong Y."/>
            <person name="Zhang D."/>
            <person name="Mao C.L."/>
            <person name="Liu Y.L."/>
            <person name="Hao S.J."/>
            <person name="Liu W.Q."/>
            <person name="Lv M.Q."/>
            <person name="Zhang H.B."/>
            <person name="Liu Y."/>
            <person name="Hu-Tang G.R."/>
            <person name="Wang J.P."/>
            <person name="Wang J.H."/>
            <person name="Sun Y.H."/>
            <person name="Ni S.B."/>
            <person name="Chen W.B."/>
            <person name="Zhang X.C."/>
            <person name="Jiao Y.N."/>
            <person name="Eichler E.E."/>
            <person name="Li G.H."/>
            <person name="Liu X."/>
            <person name="Gao L.Z."/>
        </authorList>
    </citation>
    <scope>NUCLEOTIDE SEQUENCE [LARGE SCALE GENOMIC DNA]</scope>
    <source>
        <strain evidence="2">cv. GT1</strain>
        <tissue evidence="1">Leaf</tissue>
    </source>
</reference>